<sequence>MAYDERLEREAIQDVVTRLVARFTGTRSAEQVEAAVRTAYDRFATSPVRDFIPVLVEHDSKELLRGGTV</sequence>
<gene>
    <name evidence="1" type="ORF">HD596_007192</name>
</gene>
<reference evidence="1 2" key="1">
    <citation type="submission" date="2020-08" db="EMBL/GenBank/DDBJ databases">
        <title>Sequencing the genomes of 1000 actinobacteria strains.</title>
        <authorList>
            <person name="Klenk H.-P."/>
        </authorList>
    </citation>
    <scope>NUCLEOTIDE SEQUENCE [LARGE SCALE GENOMIC DNA]</scope>
    <source>
        <strain evidence="1 2">DSM 45507</strain>
    </source>
</reference>
<dbReference type="NCBIfam" id="NF046112">
    <property type="entry name" value="MSMEG_6209_Nter"/>
    <property type="match status" value="1"/>
</dbReference>
<dbReference type="Proteomes" id="UP000579153">
    <property type="component" value="Unassembled WGS sequence"/>
</dbReference>
<dbReference type="EMBL" id="JACHMB010000001">
    <property type="protein sequence ID" value="MBB5780436.1"/>
    <property type="molecule type" value="Genomic_DNA"/>
</dbReference>
<dbReference type="Gene3D" id="1.10.8.1060">
    <property type="entry name" value="Corynebacterium glutamicum thioredoxin-dependent arsenate reductase, N-terminal domain"/>
    <property type="match status" value="1"/>
</dbReference>
<keyword evidence="2" id="KW-1185">Reference proteome</keyword>
<protein>
    <submittedName>
        <fullName evidence="1">Uncharacterized protein</fullName>
    </submittedName>
</protein>
<dbReference type="AlphaFoldDB" id="A0A7W9GAZ5"/>
<proteinExistence type="predicted"/>
<evidence type="ECO:0000313" key="1">
    <source>
        <dbReference type="EMBL" id="MBB5780436.1"/>
    </source>
</evidence>
<dbReference type="RefSeq" id="WP_185073886.1">
    <property type="nucleotide sequence ID" value="NZ_JACHMB010000001.1"/>
</dbReference>
<evidence type="ECO:0000313" key="2">
    <source>
        <dbReference type="Proteomes" id="UP000579153"/>
    </source>
</evidence>
<name>A0A7W9GAZ5_9ACTN</name>
<organism evidence="1 2">
    <name type="scientific">Nonomuraea jabiensis</name>
    <dbReference type="NCBI Taxonomy" id="882448"/>
    <lineage>
        <taxon>Bacteria</taxon>
        <taxon>Bacillati</taxon>
        <taxon>Actinomycetota</taxon>
        <taxon>Actinomycetes</taxon>
        <taxon>Streptosporangiales</taxon>
        <taxon>Streptosporangiaceae</taxon>
        <taxon>Nonomuraea</taxon>
    </lineage>
</organism>
<comment type="caution">
    <text evidence="1">The sequence shown here is derived from an EMBL/GenBank/DDBJ whole genome shotgun (WGS) entry which is preliminary data.</text>
</comment>
<accession>A0A7W9GAZ5</accession>